<dbReference type="OrthoDB" id="422086at2759"/>
<dbReference type="EMBL" id="KN817552">
    <property type="protein sequence ID" value="KJA22180.1"/>
    <property type="molecule type" value="Genomic_DNA"/>
</dbReference>
<dbReference type="GO" id="GO:0032259">
    <property type="term" value="P:methylation"/>
    <property type="evidence" value="ECO:0007669"/>
    <property type="project" value="UniProtKB-KW"/>
</dbReference>
<dbReference type="AlphaFoldDB" id="A0A0D2PQT8"/>
<evidence type="ECO:0000256" key="5">
    <source>
        <dbReference type="RuleBase" id="RU362022"/>
    </source>
</evidence>
<dbReference type="Gene3D" id="1.20.120.1630">
    <property type="match status" value="1"/>
</dbReference>
<reference evidence="8" key="1">
    <citation type="submission" date="2014-04" db="EMBL/GenBank/DDBJ databases">
        <title>Evolutionary Origins and Diversification of the Mycorrhizal Mutualists.</title>
        <authorList>
            <consortium name="DOE Joint Genome Institute"/>
            <consortium name="Mycorrhizal Genomics Consortium"/>
            <person name="Kohler A."/>
            <person name="Kuo A."/>
            <person name="Nagy L.G."/>
            <person name="Floudas D."/>
            <person name="Copeland A."/>
            <person name="Barry K.W."/>
            <person name="Cichocki N."/>
            <person name="Veneault-Fourrey C."/>
            <person name="LaButti K."/>
            <person name="Lindquist E.A."/>
            <person name="Lipzen A."/>
            <person name="Lundell T."/>
            <person name="Morin E."/>
            <person name="Murat C."/>
            <person name="Riley R."/>
            <person name="Ohm R."/>
            <person name="Sun H."/>
            <person name="Tunlid A."/>
            <person name="Henrissat B."/>
            <person name="Grigoriev I.V."/>
            <person name="Hibbett D.S."/>
            <person name="Martin F."/>
        </authorList>
    </citation>
    <scope>NUCLEOTIDE SEQUENCE [LARGE SCALE GENOMIC DNA]</scope>
    <source>
        <strain evidence="8">FD-334 SS-4</strain>
    </source>
</reference>
<keyword evidence="5" id="KW-0808">Transferase</keyword>
<dbReference type="PANTHER" id="PTHR12714">
    <property type="entry name" value="PROTEIN-S ISOPRENYLCYSTEINE O-METHYLTRANSFERASE"/>
    <property type="match status" value="1"/>
</dbReference>
<evidence type="ECO:0000256" key="1">
    <source>
        <dbReference type="ARBA" id="ARBA00004141"/>
    </source>
</evidence>
<dbReference type="STRING" id="945553.A0A0D2PQT8"/>
<accession>A0A0D2PQT8</accession>
<keyword evidence="2 5" id="KW-0812">Transmembrane</keyword>
<keyword evidence="8" id="KW-1185">Reference proteome</keyword>
<proteinExistence type="inferred from homology"/>
<dbReference type="Proteomes" id="UP000054270">
    <property type="component" value="Unassembled WGS sequence"/>
</dbReference>
<keyword evidence="5" id="KW-0256">Endoplasmic reticulum</keyword>
<protein>
    <recommendedName>
        <fullName evidence="5">Protein-S-isoprenylcysteine O-methyltransferase</fullName>
        <ecNumber evidence="5">2.1.1.100</ecNumber>
    </recommendedName>
</protein>
<keyword evidence="4 5" id="KW-0472">Membrane</keyword>
<comment type="caution">
    <text evidence="5">Lacks conserved residue(s) required for the propagation of feature annotation.</text>
</comment>
<feature type="transmembrane region" description="Helical" evidence="5">
    <location>
        <begin position="192"/>
        <end position="211"/>
    </location>
</feature>
<dbReference type="PANTHER" id="PTHR12714:SF9">
    <property type="entry name" value="PROTEIN-S-ISOPRENYLCYSTEINE O-METHYLTRANSFERASE"/>
    <property type="match status" value="1"/>
</dbReference>
<dbReference type="GO" id="GO:0005789">
    <property type="term" value="C:endoplasmic reticulum membrane"/>
    <property type="evidence" value="ECO:0007669"/>
    <property type="project" value="UniProtKB-SubCell"/>
</dbReference>
<evidence type="ECO:0000256" key="6">
    <source>
        <dbReference type="SAM" id="SignalP"/>
    </source>
</evidence>
<name>A0A0D2PQT8_HYPSF</name>
<dbReference type="GO" id="GO:0004671">
    <property type="term" value="F:protein C-terminal S-isoprenylcysteine carboxyl O-methyltransferase activity"/>
    <property type="evidence" value="ECO:0007669"/>
    <property type="project" value="UniProtKB-EC"/>
</dbReference>
<dbReference type="EC" id="2.1.1.100" evidence="5"/>
<comment type="catalytic activity">
    <reaction evidence="5">
        <text>[protein]-C-terminal S-[(2E,6E)-farnesyl]-L-cysteine + S-adenosyl-L-methionine = [protein]-C-terminal S-[(2E,6E)-farnesyl]-L-cysteine methyl ester + S-adenosyl-L-homocysteine</text>
        <dbReference type="Rhea" id="RHEA:21672"/>
        <dbReference type="Rhea" id="RHEA-COMP:12125"/>
        <dbReference type="Rhea" id="RHEA-COMP:12126"/>
        <dbReference type="ChEBI" id="CHEBI:57856"/>
        <dbReference type="ChEBI" id="CHEBI:59789"/>
        <dbReference type="ChEBI" id="CHEBI:90510"/>
        <dbReference type="ChEBI" id="CHEBI:90511"/>
        <dbReference type="EC" id="2.1.1.100"/>
    </reaction>
</comment>
<dbReference type="InterPro" id="IPR007269">
    <property type="entry name" value="ICMT_MeTrfase"/>
</dbReference>
<evidence type="ECO:0000256" key="2">
    <source>
        <dbReference type="ARBA" id="ARBA00022692"/>
    </source>
</evidence>
<keyword evidence="3 5" id="KW-1133">Transmembrane helix</keyword>
<sequence>MSLALAALTVSVAMGVHVSLTAPTPAAPKNRRAVRDSPRIVSVAIITLKSACWFHAAVELSIVIASTISHQMPQSAVAQWIMRNMTAIFFPLIDSGSVPTPQIGLTPARVIGGLSVVLGSVVRYLCYRELGRHFTYQVALLQNHSLVTTGPYSLVRHPAYIGGDFVQIGLVVWHAASGSWLRESGFHRTVPAWFILFPALGAVGYILVIYYRRPFVEDKLLKKEFGKKWEEWAKVVPYRLIPGIY</sequence>
<comment type="similarity">
    <text evidence="5">Belongs to the class VI-like SAM-binding methyltransferase superfamily. Isoprenylcysteine carboxyl methyltransferase family.</text>
</comment>
<keyword evidence="5" id="KW-0949">S-adenosyl-L-methionine</keyword>
<feature type="chain" id="PRO_5012904214" description="Protein-S-isoprenylcysteine O-methyltransferase" evidence="6">
    <location>
        <begin position="16"/>
        <end position="245"/>
    </location>
</feature>
<keyword evidence="5" id="KW-0489">Methyltransferase</keyword>
<dbReference type="Pfam" id="PF04140">
    <property type="entry name" value="ICMT"/>
    <property type="match status" value="1"/>
</dbReference>
<evidence type="ECO:0000313" key="7">
    <source>
        <dbReference type="EMBL" id="KJA22180.1"/>
    </source>
</evidence>
<evidence type="ECO:0000256" key="4">
    <source>
        <dbReference type="ARBA" id="ARBA00023136"/>
    </source>
</evidence>
<comment type="subcellular location">
    <subcellularLocation>
        <location evidence="5">Endoplasmic reticulum membrane</location>
        <topology evidence="5">Multi-pass membrane protein</topology>
    </subcellularLocation>
    <subcellularLocation>
        <location evidence="1">Membrane</location>
        <topology evidence="1">Multi-pass membrane protein</topology>
    </subcellularLocation>
</comment>
<evidence type="ECO:0000256" key="3">
    <source>
        <dbReference type="ARBA" id="ARBA00022989"/>
    </source>
</evidence>
<feature type="signal peptide" evidence="6">
    <location>
        <begin position="1"/>
        <end position="15"/>
    </location>
</feature>
<evidence type="ECO:0000313" key="8">
    <source>
        <dbReference type="Proteomes" id="UP000054270"/>
    </source>
</evidence>
<gene>
    <name evidence="7" type="ORF">HYPSUDRAFT_55071</name>
</gene>
<organism evidence="7 8">
    <name type="scientific">Hypholoma sublateritium (strain FD-334 SS-4)</name>
    <dbReference type="NCBI Taxonomy" id="945553"/>
    <lineage>
        <taxon>Eukaryota</taxon>
        <taxon>Fungi</taxon>
        <taxon>Dikarya</taxon>
        <taxon>Basidiomycota</taxon>
        <taxon>Agaricomycotina</taxon>
        <taxon>Agaricomycetes</taxon>
        <taxon>Agaricomycetidae</taxon>
        <taxon>Agaricales</taxon>
        <taxon>Agaricineae</taxon>
        <taxon>Strophariaceae</taxon>
        <taxon>Hypholoma</taxon>
    </lineage>
</organism>
<keyword evidence="6" id="KW-0732">Signal</keyword>